<proteinExistence type="predicted"/>
<dbReference type="AlphaFoldDB" id="A0AA39FWE8"/>
<name>A0AA39FWE8_9HYME</name>
<feature type="compositionally biased region" description="Basic and acidic residues" evidence="2">
    <location>
        <begin position="62"/>
        <end position="75"/>
    </location>
</feature>
<sequence length="458" mass="53073">MENINNDFDSIDTLKKRKIYMDHFDDFNKTLDIKHKKVDNDECLGKVNYDNTSLSHSPKNVNNRDDTDQLPKDNEKKNFTFSSALTSPTVELSSNVNIGQKNDNVNKLNTKEIIDWKCLLTKVEDLEDKITNKVSLDIATLNKTWVENINETKCIYQSKINELSLRINELKRENAEITEENKALIKEKHDLEVKLILEQNKKLELFGVLSKNVLKLENKKINEDNQCCDEQLGHADVDKKINISVRNDQSETESESIPNLNIRHDSYGAYLEKISEINFNQDSSIPVSLKKEMPPMLPVAKLTHEITMRRERRCNIIVKGLKPTIGDLTENIKEIIERKTGIKPEIKSVKVIKPGVLLEMKSLAHKLEIMRRRRSLRIMNIILEDDLTRREQLVQRWLEKIAEEDKKLGKDTIVSFFKIKQDGVWKLWNERTGQLVIDERPPSNNIPVIIANEALQSN</sequence>
<evidence type="ECO:0000313" key="3">
    <source>
        <dbReference type="EMBL" id="KAK0176449.1"/>
    </source>
</evidence>
<feature type="region of interest" description="Disordered" evidence="2">
    <location>
        <begin position="54"/>
        <end position="75"/>
    </location>
</feature>
<organism evidence="3 4">
    <name type="scientific">Microctonus aethiopoides</name>
    <dbReference type="NCBI Taxonomy" id="144406"/>
    <lineage>
        <taxon>Eukaryota</taxon>
        <taxon>Metazoa</taxon>
        <taxon>Ecdysozoa</taxon>
        <taxon>Arthropoda</taxon>
        <taxon>Hexapoda</taxon>
        <taxon>Insecta</taxon>
        <taxon>Pterygota</taxon>
        <taxon>Neoptera</taxon>
        <taxon>Endopterygota</taxon>
        <taxon>Hymenoptera</taxon>
        <taxon>Apocrita</taxon>
        <taxon>Ichneumonoidea</taxon>
        <taxon>Braconidae</taxon>
        <taxon>Euphorinae</taxon>
        <taxon>Microctonus</taxon>
    </lineage>
</organism>
<dbReference type="EMBL" id="JAQQBS010000001">
    <property type="protein sequence ID" value="KAK0176449.1"/>
    <property type="molecule type" value="Genomic_DNA"/>
</dbReference>
<evidence type="ECO:0000256" key="1">
    <source>
        <dbReference type="SAM" id="Coils"/>
    </source>
</evidence>
<accession>A0AA39FWE8</accession>
<gene>
    <name evidence="3" type="ORF">PV328_000581</name>
</gene>
<keyword evidence="4" id="KW-1185">Reference proteome</keyword>
<feature type="coiled-coil region" evidence="1">
    <location>
        <begin position="160"/>
        <end position="194"/>
    </location>
</feature>
<dbReference type="Proteomes" id="UP001168990">
    <property type="component" value="Unassembled WGS sequence"/>
</dbReference>
<evidence type="ECO:0000256" key="2">
    <source>
        <dbReference type="SAM" id="MobiDB-lite"/>
    </source>
</evidence>
<reference evidence="3" key="2">
    <citation type="submission" date="2023-03" db="EMBL/GenBank/DDBJ databases">
        <authorList>
            <person name="Inwood S.N."/>
            <person name="Skelly J.G."/>
            <person name="Guhlin J."/>
            <person name="Harrop T.W.R."/>
            <person name="Goldson S.G."/>
            <person name="Dearden P.K."/>
        </authorList>
    </citation>
    <scope>NUCLEOTIDE SEQUENCE</scope>
    <source>
        <strain evidence="3">Irish</strain>
        <tissue evidence="3">Whole body</tissue>
    </source>
</reference>
<evidence type="ECO:0000313" key="4">
    <source>
        <dbReference type="Proteomes" id="UP001168990"/>
    </source>
</evidence>
<keyword evidence="1" id="KW-0175">Coiled coil</keyword>
<reference evidence="3" key="1">
    <citation type="journal article" date="2023" name="bioRxiv">
        <title>Scaffold-level genome assemblies of two parasitoid biocontrol wasps reveal the parthenogenesis mechanism and an associated novel virus.</title>
        <authorList>
            <person name="Inwood S."/>
            <person name="Skelly J."/>
            <person name="Guhlin J."/>
            <person name="Harrop T."/>
            <person name="Goldson S."/>
            <person name="Dearden P."/>
        </authorList>
    </citation>
    <scope>NUCLEOTIDE SEQUENCE</scope>
    <source>
        <strain evidence="3">Irish</strain>
        <tissue evidence="3">Whole body</tissue>
    </source>
</reference>
<protein>
    <submittedName>
        <fullName evidence="3">Uncharacterized protein</fullName>
    </submittedName>
</protein>
<comment type="caution">
    <text evidence="3">The sequence shown here is derived from an EMBL/GenBank/DDBJ whole genome shotgun (WGS) entry which is preliminary data.</text>
</comment>